<dbReference type="EMBL" id="UYJE01001654">
    <property type="protein sequence ID" value="VDI03989.1"/>
    <property type="molecule type" value="Genomic_DNA"/>
</dbReference>
<dbReference type="InterPro" id="IPR036770">
    <property type="entry name" value="Ankyrin_rpt-contain_sf"/>
</dbReference>
<dbReference type="InterPro" id="IPR049050">
    <property type="entry name" value="nSTAND3"/>
</dbReference>
<keyword evidence="7" id="KW-1185">Reference proteome</keyword>
<dbReference type="SUPFAM" id="SSF52540">
    <property type="entry name" value="P-loop containing nucleoside triphosphate hydrolases"/>
    <property type="match status" value="1"/>
</dbReference>
<evidence type="ECO:0000256" key="2">
    <source>
        <dbReference type="ARBA" id="ARBA00023043"/>
    </source>
</evidence>
<dbReference type="InterPro" id="IPR002110">
    <property type="entry name" value="Ankyrin_rpt"/>
</dbReference>
<evidence type="ECO:0000259" key="5">
    <source>
        <dbReference type="Pfam" id="PF20720"/>
    </source>
</evidence>
<dbReference type="PRINTS" id="PR01415">
    <property type="entry name" value="ANKYRIN"/>
</dbReference>
<feature type="repeat" description="ANK" evidence="3">
    <location>
        <begin position="566"/>
        <end position="598"/>
    </location>
</feature>
<comment type="caution">
    <text evidence="6">The sequence shown here is derived from an EMBL/GenBank/DDBJ whole genome shotgun (WGS) entry which is preliminary data.</text>
</comment>
<evidence type="ECO:0000313" key="7">
    <source>
        <dbReference type="Proteomes" id="UP000596742"/>
    </source>
</evidence>
<feature type="domain" description="Novel STAND NTPase 3" evidence="5">
    <location>
        <begin position="78"/>
        <end position="211"/>
    </location>
</feature>
<dbReference type="SMART" id="SM00248">
    <property type="entry name" value="ANK"/>
    <property type="match status" value="13"/>
</dbReference>
<protein>
    <recommendedName>
        <fullName evidence="5">Novel STAND NTPase 3 domain-containing protein</fullName>
    </recommendedName>
</protein>
<feature type="repeat" description="ANK" evidence="3">
    <location>
        <begin position="632"/>
        <end position="664"/>
    </location>
</feature>
<reference evidence="6" key="1">
    <citation type="submission" date="2018-11" db="EMBL/GenBank/DDBJ databases">
        <authorList>
            <person name="Alioto T."/>
            <person name="Alioto T."/>
        </authorList>
    </citation>
    <scope>NUCLEOTIDE SEQUENCE</scope>
</reference>
<dbReference type="PROSITE" id="PS50297">
    <property type="entry name" value="ANK_REP_REGION"/>
    <property type="match status" value="9"/>
</dbReference>
<dbReference type="InterPro" id="IPR027417">
    <property type="entry name" value="P-loop_NTPase"/>
</dbReference>
<evidence type="ECO:0000256" key="3">
    <source>
        <dbReference type="PROSITE-ProRule" id="PRU00023"/>
    </source>
</evidence>
<feature type="repeat" description="ANK" evidence="3">
    <location>
        <begin position="498"/>
        <end position="530"/>
    </location>
</feature>
<evidence type="ECO:0000256" key="4">
    <source>
        <dbReference type="SAM" id="Coils"/>
    </source>
</evidence>
<feature type="repeat" description="ANK" evidence="3">
    <location>
        <begin position="831"/>
        <end position="863"/>
    </location>
</feature>
<feature type="repeat" description="ANK" evidence="3">
    <location>
        <begin position="765"/>
        <end position="797"/>
    </location>
</feature>
<sequence>MKDLDTVQIDEVKEKFVSLINNQKSSFENKIDAIDSEKKELEEKISQLEENKRKVPCHVQELQEETIQNWKDKLFNKFVVTKAAESVYQRIKSEKVVAVIGPTGAGKSAYAYHAAFKLKEENDYEIVPVRQPSEIAQYYLPDTHQVFIIDDFIGKYGFDEAESVSWEKEGPLLQKVLSKNDQIKVILTCRKSIWHSEQCKRFGFSAFVCDLQSDELGINLSETRTICETYVEKNDSERLSDELIMMYTFFPSLCSIFSSKNVDEIESFFTMPFQFIEEEINKYKRKSQVSYISLAVLAIEQKIAKKSFFDNVKHEELIQDLFRESGFQTLPSKKLIISHLMALTDTYIKVDDDCFEFIHQTMQNIVLYCIAKTFLVSVLKNCSIGVFMNQVRLACIKEEQIVPVIQVTSEYENAYFTRLAKELCDGQYMNVFGNNQNAFVIFRKKWLVHLNKIIKKILLKTNSDGQTLLHVVSSLGYEDYVYYFTKTDDRLVKKTDTKGNTPLHLAALAGHLNIVKYLVEKGQNVHILNNEKVSPFFYACVSNNIQVVKYMIKLEIKINERYTIIEDRSVLHIACLNGFNQIVQILLNNHATVDIQDKNGLTPLHLTCMNRQVDSASLLIVARANVNIKEKTGKTPLHMACEKGDEDIAELLIKHHASVNSRTNDGVTPFHEACDNGHQNVANILLKYNANYRQQDKNGWTALSLSCAKGYNDIVKLILHLEKTDVNISNKHGITPLMLACRENKKNVVESLLASKANVNQCNNYKSSPLEYTCTAGHMDIVNVLLEHGANINWQSKGGITPLHTACMNNRVNVVNVLVEKMADINTVDVLGESPLYTACFNGDIEIVKILLNKGATINRTDTSGKSPVAIANKNGFSSIVELLDNGNTVLV</sequence>
<dbReference type="OrthoDB" id="5955452at2759"/>
<feature type="repeat" description="ANK" evidence="3">
    <location>
        <begin position="599"/>
        <end position="631"/>
    </location>
</feature>
<keyword evidence="1" id="KW-0677">Repeat</keyword>
<organism evidence="6 7">
    <name type="scientific">Mytilus galloprovincialis</name>
    <name type="common">Mediterranean mussel</name>
    <dbReference type="NCBI Taxonomy" id="29158"/>
    <lineage>
        <taxon>Eukaryota</taxon>
        <taxon>Metazoa</taxon>
        <taxon>Spiralia</taxon>
        <taxon>Lophotrochozoa</taxon>
        <taxon>Mollusca</taxon>
        <taxon>Bivalvia</taxon>
        <taxon>Autobranchia</taxon>
        <taxon>Pteriomorphia</taxon>
        <taxon>Mytilida</taxon>
        <taxon>Mytiloidea</taxon>
        <taxon>Mytilidae</taxon>
        <taxon>Mytilinae</taxon>
        <taxon>Mytilus</taxon>
    </lineage>
</organism>
<dbReference type="Pfam" id="PF12796">
    <property type="entry name" value="Ank_2"/>
    <property type="match status" value="4"/>
</dbReference>
<dbReference type="PANTHER" id="PTHR24198:SF165">
    <property type="entry name" value="ANKYRIN REPEAT-CONTAINING PROTEIN-RELATED"/>
    <property type="match status" value="1"/>
</dbReference>
<evidence type="ECO:0000313" key="6">
    <source>
        <dbReference type="EMBL" id="VDI03989.1"/>
    </source>
</evidence>
<dbReference type="Gene3D" id="1.25.40.20">
    <property type="entry name" value="Ankyrin repeat-containing domain"/>
    <property type="match status" value="5"/>
</dbReference>
<dbReference type="PANTHER" id="PTHR24198">
    <property type="entry name" value="ANKYRIN REPEAT AND PROTEIN KINASE DOMAIN-CONTAINING PROTEIN"/>
    <property type="match status" value="1"/>
</dbReference>
<dbReference type="PROSITE" id="PS50088">
    <property type="entry name" value="ANK_REPEAT"/>
    <property type="match status" value="9"/>
</dbReference>
<dbReference type="SUPFAM" id="SSF48403">
    <property type="entry name" value="Ankyrin repeat"/>
    <property type="match status" value="1"/>
</dbReference>
<name>A0A8B6CEY2_MYTGA</name>
<keyword evidence="4" id="KW-0175">Coiled coil</keyword>
<dbReference type="Pfam" id="PF00023">
    <property type="entry name" value="Ank"/>
    <property type="match status" value="2"/>
</dbReference>
<evidence type="ECO:0000256" key="1">
    <source>
        <dbReference type="ARBA" id="ARBA00022737"/>
    </source>
</evidence>
<accession>A0A8B6CEY2</accession>
<dbReference type="AlphaFoldDB" id="A0A8B6CEY2"/>
<feature type="repeat" description="ANK" evidence="3">
    <location>
        <begin position="798"/>
        <end position="830"/>
    </location>
</feature>
<dbReference type="Proteomes" id="UP000596742">
    <property type="component" value="Unassembled WGS sequence"/>
</dbReference>
<feature type="repeat" description="ANK" evidence="3">
    <location>
        <begin position="732"/>
        <end position="764"/>
    </location>
</feature>
<feature type="repeat" description="ANK" evidence="3">
    <location>
        <begin position="665"/>
        <end position="697"/>
    </location>
</feature>
<gene>
    <name evidence="6" type="ORF">MGAL_10B081351</name>
</gene>
<feature type="coiled-coil region" evidence="4">
    <location>
        <begin position="24"/>
        <end position="54"/>
    </location>
</feature>
<keyword evidence="2 3" id="KW-0040">ANK repeat</keyword>
<proteinExistence type="predicted"/>
<dbReference type="Pfam" id="PF20720">
    <property type="entry name" value="nSTAND3"/>
    <property type="match status" value="1"/>
</dbReference>